<evidence type="ECO:0000313" key="2">
    <source>
        <dbReference type="Proteomes" id="UP001163846"/>
    </source>
</evidence>
<organism evidence="1 2">
    <name type="scientific">Lentinula raphanica</name>
    <dbReference type="NCBI Taxonomy" id="153919"/>
    <lineage>
        <taxon>Eukaryota</taxon>
        <taxon>Fungi</taxon>
        <taxon>Dikarya</taxon>
        <taxon>Basidiomycota</taxon>
        <taxon>Agaricomycotina</taxon>
        <taxon>Agaricomycetes</taxon>
        <taxon>Agaricomycetidae</taxon>
        <taxon>Agaricales</taxon>
        <taxon>Marasmiineae</taxon>
        <taxon>Omphalotaceae</taxon>
        <taxon>Lentinula</taxon>
    </lineage>
</organism>
<name>A0AA38UGH0_9AGAR</name>
<protein>
    <recommendedName>
        <fullName evidence="3">Nucleotidyltransferase</fullName>
    </recommendedName>
</protein>
<dbReference type="InterPro" id="IPR043519">
    <property type="entry name" value="NT_sf"/>
</dbReference>
<sequence>MARCTPKEVRRAARRAVTIFRQHGMSSCLFGSLACHIWGMTYRDPKDVDLIVLDNGWNNTEDLKNLLVAADDNFYLVPARDPDATYQVLHYMVGAGRSCKVDILTTGDSTSLDLPPVPIEEVIYVHPFTDLPVMPVLPLLLMKLQGWVDHLHSPKPHERAKVRQDVADIRVMLDIANGEQVHVNDQEFDWMPYDFVGQMRTRVDQYIRRFPESQQDWENLGM</sequence>
<reference evidence="1" key="1">
    <citation type="submission" date="2022-08" db="EMBL/GenBank/DDBJ databases">
        <authorList>
            <consortium name="DOE Joint Genome Institute"/>
            <person name="Min B."/>
            <person name="Riley R."/>
            <person name="Sierra-Patev S."/>
            <person name="Naranjo-Ortiz M."/>
            <person name="Looney B."/>
            <person name="Konkel Z."/>
            <person name="Slot J.C."/>
            <person name="Sakamoto Y."/>
            <person name="Steenwyk J.L."/>
            <person name="Rokas A."/>
            <person name="Carro J."/>
            <person name="Camarero S."/>
            <person name="Ferreira P."/>
            <person name="Molpeceres G."/>
            <person name="Ruiz-Duenas F.J."/>
            <person name="Serrano A."/>
            <person name="Henrissat B."/>
            <person name="Drula E."/>
            <person name="Hughes K.W."/>
            <person name="Mata J.L."/>
            <person name="Ishikawa N.K."/>
            <person name="Vargas-Isla R."/>
            <person name="Ushijima S."/>
            <person name="Smith C.A."/>
            <person name="Ahrendt S."/>
            <person name="Andreopoulos W."/>
            <person name="He G."/>
            <person name="Labutti K."/>
            <person name="Lipzen A."/>
            <person name="Ng V."/>
            <person name="Sandor L."/>
            <person name="Barry K."/>
            <person name="Martinez A.T."/>
            <person name="Xiao Y."/>
            <person name="Gibbons J.G."/>
            <person name="Terashima K."/>
            <person name="Hibbett D.S."/>
            <person name="Grigoriev I.V."/>
        </authorList>
    </citation>
    <scope>NUCLEOTIDE SEQUENCE</scope>
    <source>
        <strain evidence="1">TFB9207</strain>
    </source>
</reference>
<dbReference type="EMBL" id="MU806087">
    <property type="protein sequence ID" value="KAJ3840256.1"/>
    <property type="molecule type" value="Genomic_DNA"/>
</dbReference>
<gene>
    <name evidence="1" type="ORF">F5878DRAFT_79338</name>
</gene>
<dbReference type="Proteomes" id="UP001163846">
    <property type="component" value="Unassembled WGS sequence"/>
</dbReference>
<accession>A0AA38UGH0</accession>
<dbReference type="SUPFAM" id="SSF81301">
    <property type="entry name" value="Nucleotidyltransferase"/>
    <property type="match status" value="1"/>
</dbReference>
<proteinExistence type="predicted"/>
<evidence type="ECO:0000313" key="1">
    <source>
        <dbReference type="EMBL" id="KAJ3840256.1"/>
    </source>
</evidence>
<dbReference type="Gene3D" id="3.30.460.40">
    <property type="match status" value="1"/>
</dbReference>
<comment type="caution">
    <text evidence="1">The sequence shown here is derived from an EMBL/GenBank/DDBJ whole genome shotgun (WGS) entry which is preliminary data.</text>
</comment>
<keyword evidence="2" id="KW-1185">Reference proteome</keyword>
<dbReference type="AlphaFoldDB" id="A0AA38UGH0"/>
<dbReference type="PROSITE" id="PS51257">
    <property type="entry name" value="PROKAR_LIPOPROTEIN"/>
    <property type="match status" value="1"/>
</dbReference>
<evidence type="ECO:0008006" key="3">
    <source>
        <dbReference type="Google" id="ProtNLM"/>
    </source>
</evidence>